<proteinExistence type="inferred from homology"/>
<dbReference type="Pfam" id="PF01565">
    <property type="entry name" value="FAD_binding_4"/>
    <property type="match status" value="1"/>
</dbReference>
<name>A0ABW1P654_9PSEU</name>
<dbReference type="Pfam" id="PF02913">
    <property type="entry name" value="FAD-oxidase_C"/>
    <property type="match status" value="1"/>
</dbReference>
<evidence type="ECO:0000256" key="5">
    <source>
        <dbReference type="SAM" id="MobiDB-lite"/>
    </source>
</evidence>
<sequence>MTERIDHTLRARWTPGAGHLPPHALKWLGQRIGPIGTGAGTGDRTGAGGKTGAETGTGEATPVRLPAVPGSALDDDARAALDDVVGPGFVRVDRDSRLGRAGGLSYVDLLRQRGEGVLAVPDAVVLPGTPEQVVDVLKACAEHDVAVVPFGGGTSVVGGVNALRGDKAAVVALDLARLDRLVDVDPVSRLAVLQAGVTAPRADHLLAAHGLTTGHVPQSYERATIGGFAATRSAGQASSGYGRFEDLVEGVRLATPAGEWRLGGAPASAAGPDLKQLVVGSEGALGVITEVALRVRPRPRAERYGGFVVDGWEHGQRVVRALAQDRVLADVTRLSDVEETEVSLALAGGWKTTALKAYLGARGVARPCLLVLGWHGRDEAEVARKRRDTLRGHRLVSLGRPLGEAWRRGRFHGPRQRDALMEVGVCVETLETAAHWSRLDDLRTAVRGALLDALGRCVVMCHLSHAYETGASLYFTAIAARDPRDPVGQWQVAKAAASEAIAGLGTITHHHAVGVDHAPYLEAEVGALGLDVLAAVKRTLDPTGVLNPGKLLADGGTRPGRAADGR</sequence>
<feature type="domain" description="FAD-binding PCMH-type" evidence="6">
    <location>
        <begin position="117"/>
        <end position="298"/>
    </location>
</feature>
<organism evidence="7 8">
    <name type="scientific">Saccharothrix lopnurensis</name>
    <dbReference type="NCBI Taxonomy" id="1670621"/>
    <lineage>
        <taxon>Bacteria</taxon>
        <taxon>Bacillati</taxon>
        <taxon>Actinomycetota</taxon>
        <taxon>Actinomycetes</taxon>
        <taxon>Pseudonocardiales</taxon>
        <taxon>Pseudonocardiaceae</taxon>
        <taxon>Saccharothrix</taxon>
    </lineage>
</organism>
<comment type="similarity">
    <text evidence="1">Belongs to the FAD-binding oxidoreductase/transferase type 4 family.</text>
</comment>
<dbReference type="PANTHER" id="PTHR46568:SF1">
    <property type="entry name" value="ALKYLDIHYDROXYACETONEPHOSPHATE SYNTHASE, PEROXISOMAL"/>
    <property type="match status" value="1"/>
</dbReference>
<dbReference type="Gene3D" id="1.10.45.10">
    <property type="entry name" value="Vanillyl-alcohol Oxidase, Chain A, domain 4"/>
    <property type="match status" value="1"/>
</dbReference>
<dbReference type="InterPro" id="IPR006094">
    <property type="entry name" value="Oxid_FAD_bind_N"/>
</dbReference>
<dbReference type="RefSeq" id="WP_380637279.1">
    <property type="nucleotide sequence ID" value="NZ_JBHSQO010000016.1"/>
</dbReference>
<keyword evidence="8" id="KW-1185">Reference proteome</keyword>
<dbReference type="InterPro" id="IPR016169">
    <property type="entry name" value="FAD-bd_PCMH_sub2"/>
</dbReference>
<evidence type="ECO:0000256" key="2">
    <source>
        <dbReference type="ARBA" id="ARBA00022630"/>
    </source>
</evidence>
<dbReference type="Proteomes" id="UP001596220">
    <property type="component" value="Unassembled WGS sequence"/>
</dbReference>
<dbReference type="InterPro" id="IPR004113">
    <property type="entry name" value="FAD-bd_oxidored_4_C"/>
</dbReference>
<dbReference type="PROSITE" id="PS51387">
    <property type="entry name" value="FAD_PCMH"/>
    <property type="match status" value="1"/>
</dbReference>
<evidence type="ECO:0000313" key="8">
    <source>
        <dbReference type="Proteomes" id="UP001596220"/>
    </source>
</evidence>
<feature type="compositionally biased region" description="Low complexity" evidence="5">
    <location>
        <begin position="52"/>
        <end position="61"/>
    </location>
</feature>
<evidence type="ECO:0000256" key="1">
    <source>
        <dbReference type="ARBA" id="ARBA00008000"/>
    </source>
</evidence>
<gene>
    <name evidence="7" type="ORF">ACFP3R_17485</name>
</gene>
<dbReference type="InterPro" id="IPR016171">
    <property type="entry name" value="Vanillyl_alc_oxidase_C-sub2"/>
</dbReference>
<dbReference type="InterPro" id="IPR016167">
    <property type="entry name" value="FAD-bd_PCMH_sub1"/>
</dbReference>
<evidence type="ECO:0000313" key="7">
    <source>
        <dbReference type="EMBL" id="MFC6091075.1"/>
    </source>
</evidence>
<accession>A0ABW1P654</accession>
<protein>
    <submittedName>
        <fullName evidence="7">FAD-binding oxidoreductase</fullName>
    </submittedName>
</protein>
<comment type="caution">
    <text evidence="7">The sequence shown here is derived from an EMBL/GenBank/DDBJ whole genome shotgun (WGS) entry which is preliminary data.</text>
</comment>
<feature type="region of interest" description="Disordered" evidence="5">
    <location>
        <begin position="31"/>
        <end position="65"/>
    </location>
</feature>
<dbReference type="InterPro" id="IPR036318">
    <property type="entry name" value="FAD-bd_PCMH-like_sf"/>
</dbReference>
<dbReference type="InterPro" id="IPR016164">
    <property type="entry name" value="FAD-linked_Oxase-like_C"/>
</dbReference>
<evidence type="ECO:0000256" key="4">
    <source>
        <dbReference type="ARBA" id="ARBA00023002"/>
    </source>
</evidence>
<evidence type="ECO:0000256" key="3">
    <source>
        <dbReference type="ARBA" id="ARBA00022827"/>
    </source>
</evidence>
<dbReference type="InterPro" id="IPR025650">
    <property type="entry name" value="Alkyl-DHAP_Synthase"/>
</dbReference>
<keyword evidence="4" id="KW-0560">Oxidoreductase</keyword>
<dbReference type="SUPFAM" id="SSF55103">
    <property type="entry name" value="FAD-linked oxidases, C-terminal domain"/>
    <property type="match status" value="1"/>
</dbReference>
<dbReference type="Gene3D" id="3.30.70.3450">
    <property type="match status" value="1"/>
</dbReference>
<keyword evidence="2" id="KW-0285">Flavoprotein</keyword>
<dbReference type="EMBL" id="JBHSQO010000016">
    <property type="protein sequence ID" value="MFC6091075.1"/>
    <property type="molecule type" value="Genomic_DNA"/>
</dbReference>
<feature type="compositionally biased region" description="Gly residues" evidence="5">
    <location>
        <begin position="35"/>
        <end position="51"/>
    </location>
</feature>
<dbReference type="SUPFAM" id="SSF56176">
    <property type="entry name" value="FAD-binding/transporter-associated domain-like"/>
    <property type="match status" value="1"/>
</dbReference>
<dbReference type="PANTHER" id="PTHR46568">
    <property type="entry name" value="ALKYLDIHYDROXYACETONEPHOSPHATE SYNTHASE, PEROXISOMAL"/>
    <property type="match status" value="1"/>
</dbReference>
<dbReference type="Gene3D" id="3.30.43.10">
    <property type="entry name" value="Uridine Diphospho-n-acetylenolpyruvylglucosamine Reductase, domain 2"/>
    <property type="match status" value="1"/>
</dbReference>
<dbReference type="InterPro" id="IPR016166">
    <property type="entry name" value="FAD-bd_PCMH"/>
</dbReference>
<dbReference type="Gene3D" id="3.30.300.330">
    <property type="match status" value="1"/>
</dbReference>
<dbReference type="Gene3D" id="3.30.465.10">
    <property type="match status" value="1"/>
</dbReference>
<evidence type="ECO:0000259" key="6">
    <source>
        <dbReference type="PROSITE" id="PS51387"/>
    </source>
</evidence>
<keyword evidence="3" id="KW-0274">FAD</keyword>
<reference evidence="8" key="1">
    <citation type="journal article" date="2019" name="Int. J. Syst. Evol. Microbiol.">
        <title>The Global Catalogue of Microorganisms (GCM) 10K type strain sequencing project: providing services to taxonomists for standard genome sequencing and annotation.</title>
        <authorList>
            <consortium name="The Broad Institute Genomics Platform"/>
            <consortium name="The Broad Institute Genome Sequencing Center for Infectious Disease"/>
            <person name="Wu L."/>
            <person name="Ma J."/>
        </authorList>
    </citation>
    <scope>NUCLEOTIDE SEQUENCE [LARGE SCALE GENOMIC DNA]</scope>
    <source>
        <strain evidence="8">CGMCC 4.7246</strain>
    </source>
</reference>